<dbReference type="EMBL" id="ADLV01000042">
    <property type="protein sequence ID" value="EGK00098.1"/>
    <property type="molecule type" value="Genomic_DNA"/>
</dbReference>
<reference evidence="2 3" key="1">
    <citation type="submission" date="2011-04" db="EMBL/GenBank/DDBJ databases">
        <title>The Genome Sequence of Dysgonomonas gadei ATCC BAA-286.</title>
        <authorList>
            <consortium name="The Broad Institute Genome Sequencing Platform"/>
            <person name="Earl A."/>
            <person name="Ward D."/>
            <person name="Feldgarden M."/>
            <person name="Gevers D."/>
            <person name="Pudlo N."/>
            <person name="Martens E."/>
            <person name="Allen-Vercoe E."/>
            <person name="Young S.K."/>
            <person name="Zeng Q."/>
            <person name="Gargeya S."/>
            <person name="Fitzgerald M."/>
            <person name="Haas B."/>
            <person name="Abouelleil A."/>
            <person name="Alvarado L."/>
            <person name="Arachchi H.M."/>
            <person name="Berlin A."/>
            <person name="Brown A."/>
            <person name="Chapman S.B."/>
            <person name="Chen Z."/>
            <person name="Dunbar C."/>
            <person name="Freedman E."/>
            <person name="Gearin G."/>
            <person name="Gellesch M."/>
            <person name="Goldberg J."/>
            <person name="Griggs A."/>
            <person name="Gujja S."/>
            <person name="Heiman D."/>
            <person name="Howarth C."/>
            <person name="Larson L."/>
            <person name="Lui A."/>
            <person name="MacDonald P.J.P."/>
            <person name="Mehta T."/>
            <person name="Montmayeur A."/>
            <person name="Murphy C."/>
            <person name="Neiman D."/>
            <person name="Pearson M."/>
            <person name="Priest M."/>
            <person name="Roberts A."/>
            <person name="Saif S."/>
            <person name="Shea T."/>
            <person name="Shenoy N."/>
            <person name="Sisk P."/>
            <person name="Stolte C."/>
            <person name="Sykes S."/>
            <person name="Yandava C."/>
            <person name="Wortman J."/>
            <person name="Nusbaum C."/>
            <person name="Birren B."/>
        </authorList>
    </citation>
    <scope>NUCLEOTIDE SEQUENCE [LARGE SCALE GENOMIC DNA]</scope>
    <source>
        <strain evidence="2 3">ATCC BAA-286</strain>
    </source>
</reference>
<evidence type="ECO:0000313" key="2">
    <source>
        <dbReference type="EMBL" id="EGK00098.1"/>
    </source>
</evidence>
<sequence>MKESEIRDLLVQDLSILNNNYQFLEKEKYLPSEIGTRSFIDILAHDRNGKYIVIELKKSNATAREAIHELFKYLEAVKENLAIKTDEIELVIVSTEWDELLVPFSSFVSNVDLKVEGFKLCISDENNLSARKIEKAATNEDRILSAHQMARYYISEQSLQKGIKEHCDFFLNRNVESFVLIILKAPKGYREMTLNSIKEFAINNFGNYDITATYEKSMPDYKYMIYSTNQLLSLEKYYDILSQYSELEESIDEILNDDEASSLDKMEQLNGLLIETEPFPHADSVEIGKPAKYDLFKEVQGWELIEIKKYGSLSKNIILSDNQIEEEILGADGTTGERFKSKIDFSNKANIHRLRRQIGNCLSDNIVWKNHIFNILDILQNKNIKDAKCSIYNPMNIIYSIYLALSRPDGILYIPSYQIEVELEYEKRMYIGYLDGKIKDIPLKQVFAKWDYDMDEFMYSLSWGGYDKNNLEICDFVGLSYNTMLITVSKGQEMTFYKYKDYKFSKMNYFNHFESLYQKLDESKLLVPEILTFFEEHSMGNGMIQF</sequence>
<dbReference type="RefSeq" id="WP_006801097.1">
    <property type="nucleotide sequence ID" value="NZ_GL891989.1"/>
</dbReference>
<dbReference type="HOGENOM" id="CLU_024786_0_0_10"/>
<protein>
    <recommendedName>
        <fullName evidence="1">Endonuclease NucS C-terminal domain-containing protein</fullName>
    </recommendedName>
</protein>
<accession>F5J2J7</accession>
<dbReference type="InterPro" id="IPR048301">
    <property type="entry name" value="NucS_C"/>
</dbReference>
<keyword evidence="3" id="KW-1185">Reference proteome</keyword>
<dbReference type="OrthoDB" id="8477544at2"/>
<evidence type="ECO:0000259" key="1">
    <source>
        <dbReference type="Pfam" id="PF01939"/>
    </source>
</evidence>
<organism evidence="2 3">
    <name type="scientific">Dysgonomonas gadei ATCC BAA-286</name>
    <dbReference type="NCBI Taxonomy" id="742766"/>
    <lineage>
        <taxon>Bacteria</taxon>
        <taxon>Pseudomonadati</taxon>
        <taxon>Bacteroidota</taxon>
        <taxon>Bacteroidia</taxon>
        <taxon>Bacteroidales</taxon>
        <taxon>Dysgonomonadaceae</taxon>
        <taxon>Dysgonomonas</taxon>
    </lineage>
</organism>
<name>F5J2J7_9BACT</name>
<dbReference type="GO" id="GO:0004519">
    <property type="term" value="F:endonuclease activity"/>
    <property type="evidence" value="ECO:0007669"/>
    <property type="project" value="InterPro"/>
</dbReference>
<dbReference type="GO" id="GO:0003676">
    <property type="term" value="F:nucleic acid binding"/>
    <property type="evidence" value="ECO:0007669"/>
    <property type="project" value="InterPro"/>
</dbReference>
<dbReference type="Gene3D" id="3.40.1350.10">
    <property type="match status" value="1"/>
</dbReference>
<comment type="caution">
    <text evidence="2">The sequence shown here is derived from an EMBL/GenBank/DDBJ whole genome shotgun (WGS) entry which is preliminary data.</text>
</comment>
<dbReference type="AlphaFoldDB" id="F5J2J7"/>
<dbReference type="InterPro" id="IPR011856">
    <property type="entry name" value="tRNA_endonuc-like_dom_sf"/>
</dbReference>
<feature type="domain" description="Endonuclease NucS C-terminal" evidence="1">
    <location>
        <begin position="3"/>
        <end position="82"/>
    </location>
</feature>
<dbReference type="Pfam" id="PF01939">
    <property type="entry name" value="NucS_C"/>
    <property type="match status" value="1"/>
</dbReference>
<dbReference type="Proteomes" id="UP000004913">
    <property type="component" value="Unassembled WGS sequence"/>
</dbReference>
<gene>
    <name evidence="2" type="ORF">HMPREF9455_03564</name>
</gene>
<proteinExistence type="predicted"/>
<dbReference type="eggNOG" id="COG1637">
    <property type="taxonomic scope" value="Bacteria"/>
</dbReference>
<evidence type="ECO:0000313" key="3">
    <source>
        <dbReference type="Proteomes" id="UP000004913"/>
    </source>
</evidence>
<dbReference type="STRING" id="742766.HMPREF9455_03564"/>